<evidence type="ECO:0000256" key="1">
    <source>
        <dbReference type="SAM" id="MobiDB-lite"/>
    </source>
</evidence>
<accession>A0AAE1BSI8</accession>
<dbReference type="AlphaFoldDB" id="A0AAE1BSI8"/>
<feature type="compositionally biased region" description="Basic and acidic residues" evidence="1">
    <location>
        <begin position="22"/>
        <end position="42"/>
    </location>
</feature>
<evidence type="ECO:0000313" key="3">
    <source>
        <dbReference type="Proteomes" id="UP001286313"/>
    </source>
</evidence>
<protein>
    <submittedName>
        <fullName evidence="2">Uncharacterized protein</fullName>
    </submittedName>
</protein>
<name>A0AAE1BSI8_PETCI</name>
<feature type="compositionally biased region" description="Basic and acidic residues" evidence="1">
    <location>
        <begin position="49"/>
        <end position="65"/>
    </location>
</feature>
<evidence type="ECO:0000313" key="2">
    <source>
        <dbReference type="EMBL" id="KAK3855663.1"/>
    </source>
</evidence>
<gene>
    <name evidence="2" type="ORF">Pcinc_037954</name>
</gene>
<organism evidence="2 3">
    <name type="scientific">Petrolisthes cinctipes</name>
    <name type="common">Flat porcelain crab</name>
    <dbReference type="NCBI Taxonomy" id="88211"/>
    <lineage>
        <taxon>Eukaryota</taxon>
        <taxon>Metazoa</taxon>
        <taxon>Ecdysozoa</taxon>
        <taxon>Arthropoda</taxon>
        <taxon>Crustacea</taxon>
        <taxon>Multicrustacea</taxon>
        <taxon>Malacostraca</taxon>
        <taxon>Eumalacostraca</taxon>
        <taxon>Eucarida</taxon>
        <taxon>Decapoda</taxon>
        <taxon>Pleocyemata</taxon>
        <taxon>Anomura</taxon>
        <taxon>Galatheoidea</taxon>
        <taxon>Porcellanidae</taxon>
        <taxon>Petrolisthes</taxon>
    </lineage>
</organism>
<sequence>MTGRKAGKVDYGRETGKVDIGRETGKVDYGRETGREAGKVDYGRQGVKQGRETGREAGKVDYGRQGGRDRAWVEGAGWAAAAAAAARFQCVGGRGGLGVRRGGTGRGEVRSGGPQLTWVLNAVRNTPRSHSASHSRSLPPYRTVYCILREK</sequence>
<feature type="region of interest" description="Disordered" evidence="1">
    <location>
        <begin position="22"/>
        <end position="65"/>
    </location>
</feature>
<proteinExistence type="predicted"/>
<reference evidence="2" key="1">
    <citation type="submission" date="2023-10" db="EMBL/GenBank/DDBJ databases">
        <title>Genome assemblies of two species of porcelain crab, Petrolisthes cinctipes and Petrolisthes manimaculis (Anomura: Porcellanidae).</title>
        <authorList>
            <person name="Angst P."/>
        </authorList>
    </citation>
    <scope>NUCLEOTIDE SEQUENCE</scope>
    <source>
        <strain evidence="2">PB745_01</strain>
        <tissue evidence="2">Gill</tissue>
    </source>
</reference>
<dbReference type="EMBL" id="JAWQEG010006135">
    <property type="protein sequence ID" value="KAK3855663.1"/>
    <property type="molecule type" value="Genomic_DNA"/>
</dbReference>
<dbReference type="Proteomes" id="UP001286313">
    <property type="component" value="Unassembled WGS sequence"/>
</dbReference>
<comment type="caution">
    <text evidence="2">The sequence shown here is derived from an EMBL/GenBank/DDBJ whole genome shotgun (WGS) entry which is preliminary data.</text>
</comment>
<keyword evidence="3" id="KW-1185">Reference proteome</keyword>